<dbReference type="AlphaFoldDB" id="A0A0B7ASW6"/>
<proteinExistence type="predicted"/>
<reference evidence="1" key="1">
    <citation type="submission" date="2014-12" db="EMBL/GenBank/DDBJ databases">
        <title>Insight into the proteome of Arion vulgaris.</title>
        <authorList>
            <person name="Aradska J."/>
            <person name="Bulat T."/>
            <person name="Smidak R."/>
            <person name="Sarate P."/>
            <person name="Gangsoo J."/>
            <person name="Sialana F."/>
            <person name="Bilban M."/>
            <person name="Lubec G."/>
        </authorList>
    </citation>
    <scope>NUCLEOTIDE SEQUENCE</scope>
    <source>
        <tissue evidence="1">Skin</tissue>
    </source>
</reference>
<accession>A0A0B7ASW6</accession>
<feature type="non-terminal residue" evidence="1">
    <location>
        <position position="1"/>
    </location>
</feature>
<evidence type="ECO:0000313" key="1">
    <source>
        <dbReference type="EMBL" id="CEK83061.1"/>
    </source>
</evidence>
<name>A0A0B7ASW6_9EUPU</name>
<sequence>RHRGDVWKPSFPISCNTVVYLSPSILPIDVEMCSVSDLEHCTEGFKRRESMESP</sequence>
<dbReference type="EMBL" id="HACG01036196">
    <property type="protein sequence ID" value="CEK83061.1"/>
    <property type="molecule type" value="Transcribed_RNA"/>
</dbReference>
<protein>
    <submittedName>
        <fullName evidence="1">Uncharacterized protein</fullName>
    </submittedName>
</protein>
<organism evidence="1">
    <name type="scientific">Arion vulgaris</name>
    <dbReference type="NCBI Taxonomy" id="1028688"/>
    <lineage>
        <taxon>Eukaryota</taxon>
        <taxon>Metazoa</taxon>
        <taxon>Spiralia</taxon>
        <taxon>Lophotrochozoa</taxon>
        <taxon>Mollusca</taxon>
        <taxon>Gastropoda</taxon>
        <taxon>Heterobranchia</taxon>
        <taxon>Euthyneura</taxon>
        <taxon>Panpulmonata</taxon>
        <taxon>Eupulmonata</taxon>
        <taxon>Stylommatophora</taxon>
        <taxon>Helicina</taxon>
        <taxon>Arionoidea</taxon>
        <taxon>Arionidae</taxon>
        <taxon>Arion</taxon>
    </lineage>
</organism>
<gene>
    <name evidence="1" type="primary">ORF135012</name>
</gene>